<keyword evidence="1" id="KW-0472">Membrane</keyword>
<dbReference type="OMA" id="YFTNSEP"/>
<dbReference type="KEGG" id="cal:CAALFM_C602510CA"/>
<evidence type="ECO:0000313" key="2">
    <source>
        <dbReference type="CGD" id="CAL0000198453"/>
    </source>
</evidence>
<proteinExistence type="predicted"/>
<evidence type="ECO:0000256" key="1">
    <source>
        <dbReference type="SAM" id="Phobius"/>
    </source>
</evidence>
<sequence length="148" mass="17067">MKIQKVNNRVKQLETPIDYNYDSLKACKCDSCDYWSILSPSQSSSLFLGILIPIIWLINLFRIINCLYFTNSEPLAATAYLQIFKTKVRMKSNVPLTSHYIEYHNNNRVEMYSCLGHILAAMMVYGLVLFAIVMAFAKSTRVVIWPNN</sequence>
<dbReference type="VEuPathDB" id="FungiDB:C6_02510C_A"/>
<dbReference type="GeneID" id="3639173"/>
<dbReference type="EMBL" id="CP017628">
    <property type="protein sequence ID" value="AOW30184.1"/>
    <property type="molecule type" value="Genomic_DNA"/>
</dbReference>
<dbReference type="CGD" id="CAL0000198453">
    <property type="gene designation" value="ASG7"/>
</dbReference>
<keyword evidence="1" id="KW-1133">Transmembrane helix</keyword>
<accession>A0A1D8PPY4</accession>
<reference evidence="3 4" key="3">
    <citation type="journal article" date="2013" name="Genome Biol.">
        <title>Assembly of a phased diploid Candida albicans genome facilitates allele-specific measurements and provides a simple model for repeat and indel structure.</title>
        <authorList>
            <person name="Muzzey D."/>
            <person name="Schwartz K."/>
            <person name="Weissman J.S."/>
            <person name="Sherlock G."/>
        </authorList>
    </citation>
    <scope>NUCLEOTIDE SEQUENCE [LARGE SCALE GENOMIC DNA]</scope>
    <source>
        <strain evidence="4">SC5314 / ATCC MYA-2876</strain>
    </source>
</reference>
<reference evidence="3 4" key="1">
    <citation type="journal article" date="2004" name="Proc. Natl. Acad. Sci. U.S.A.">
        <title>The diploid genome sequence of Candida albicans.</title>
        <authorList>
            <person name="Jones T."/>
            <person name="Federspiel N.A."/>
            <person name="Chibana H."/>
            <person name="Dungan J."/>
            <person name="Kalman S."/>
            <person name="Magee B.B."/>
            <person name="Newport G."/>
            <person name="Thorstenson Y.R."/>
            <person name="Agabian N."/>
            <person name="Magee P.T."/>
            <person name="Davis R.W."/>
            <person name="Scherer S."/>
        </authorList>
    </citation>
    <scope>NUCLEOTIDE SEQUENCE [LARGE SCALE GENOMIC DNA]</scope>
    <source>
        <strain evidence="4">SC5314 / ATCC MYA-2876</strain>
    </source>
</reference>
<keyword evidence="4" id="KW-1185">Reference proteome</keyword>
<dbReference type="AlphaFoldDB" id="A0A1D8PPY4"/>
<gene>
    <name evidence="2 3" type="primary">ASG7</name>
    <name evidence="3" type="ordered locus">CAALFM_C602510CA</name>
    <name evidence="2" type="ordered locus">orf19.12966</name>
</gene>
<name>A0A1D8PPY4_CANAL</name>
<dbReference type="RefSeq" id="XP_719085.1">
    <property type="nucleotide sequence ID" value="XM_713992.1"/>
</dbReference>
<keyword evidence="1" id="KW-0812">Transmembrane</keyword>
<feature type="transmembrane region" description="Helical" evidence="1">
    <location>
        <begin position="46"/>
        <end position="64"/>
    </location>
</feature>
<dbReference type="InParanoid" id="A0A1D8PPY4"/>
<dbReference type="Proteomes" id="UP000000559">
    <property type="component" value="Chromosome 6"/>
</dbReference>
<organism evidence="3 4">
    <name type="scientific">Candida albicans (strain SC5314 / ATCC MYA-2876)</name>
    <name type="common">Yeast</name>
    <dbReference type="NCBI Taxonomy" id="237561"/>
    <lineage>
        <taxon>Eukaryota</taxon>
        <taxon>Fungi</taxon>
        <taxon>Dikarya</taxon>
        <taxon>Ascomycota</taxon>
        <taxon>Saccharomycotina</taxon>
        <taxon>Pichiomycetes</taxon>
        <taxon>Debaryomycetaceae</taxon>
        <taxon>Candida/Lodderomyces clade</taxon>
        <taxon>Candida</taxon>
    </lineage>
</organism>
<dbReference type="OrthoDB" id="4014450at2759"/>
<evidence type="ECO:0000313" key="4">
    <source>
        <dbReference type="Proteomes" id="UP000000559"/>
    </source>
</evidence>
<reference evidence="3 4" key="2">
    <citation type="journal article" date="2007" name="Genome Biol.">
        <title>Assembly of the Candida albicans genome into sixteen supercontigs aligned on the eight chromosomes.</title>
        <authorList>
            <person name="van het Hoog M."/>
            <person name="Rast T.J."/>
            <person name="Martchenko M."/>
            <person name="Grindle S."/>
            <person name="Dignard D."/>
            <person name="Hogues H."/>
            <person name="Cuomo C."/>
            <person name="Berriman M."/>
            <person name="Scherer S."/>
            <person name="Magee B.B."/>
            <person name="Whiteway M."/>
            <person name="Chibana H."/>
            <person name="Nantel A."/>
            <person name="Magee P.T."/>
        </authorList>
    </citation>
    <scope>GENOME REANNOTATION</scope>
    <source>
        <strain evidence="4">SC5314 / ATCC MYA-2876</strain>
    </source>
</reference>
<dbReference type="STRING" id="237561.A0A1D8PPY4"/>
<evidence type="ECO:0000313" key="3">
    <source>
        <dbReference type="EMBL" id="AOW30184.1"/>
    </source>
</evidence>
<protein>
    <submittedName>
        <fullName evidence="3">Asg7p</fullName>
    </submittedName>
</protein>
<feature type="transmembrane region" description="Helical" evidence="1">
    <location>
        <begin position="115"/>
        <end position="137"/>
    </location>
</feature>
<dbReference type="eggNOG" id="ENOG502RQI7">
    <property type="taxonomic scope" value="Eukaryota"/>
</dbReference>